<proteinExistence type="predicted"/>
<name>A0ACC7PKU5_9PSED</name>
<evidence type="ECO:0000313" key="1">
    <source>
        <dbReference type="EMBL" id="MFO2479901.1"/>
    </source>
</evidence>
<keyword evidence="2" id="KW-1185">Reference proteome</keyword>
<dbReference type="Proteomes" id="UP001637618">
    <property type="component" value="Unassembled WGS sequence"/>
</dbReference>
<organism evidence="1 2">
    <name type="scientific">Pseudomonas imrae</name>
    <dbReference type="NCBI Taxonomy" id="2992837"/>
    <lineage>
        <taxon>Bacteria</taxon>
        <taxon>Pseudomonadati</taxon>
        <taxon>Pseudomonadota</taxon>
        <taxon>Gammaproteobacteria</taxon>
        <taxon>Pseudomonadales</taxon>
        <taxon>Pseudomonadaceae</taxon>
        <taxon>Pseudomonas</taxon>
    </lineage>
</organism>
<evidence type="ECO:0000313" key="2">
    <source>
        <dbReference type="Proteomes" id="UP001637618"/>
    </source>
</evidence>
<comment type="caution">
    <text evidence="1">The sequence shown here is derived from an EMBL/GenBank/DDBJ whole genome shotgun (WGS) entry which is preliminary data.</text>
</comment>
<accession>A0ACC7PKU5</accession>
<protein>
    <submittedName>
        <fullName evidence="1">Uncharacterized protein</fullName>
    </submittedName>
</protein>
<reference evidence="1" key="1">
    <citation type="submission" date="2022-11" db="EMBL/GenBank/DDBJ databases">
        <title>Draft genome sequences of strains of Pseudomonas imrae sp. nov.</title>
        <authorList>
            <person name="Salva Serra F."/>
            <person name="Nimje P."/>
            <person name="Moore E.R.B."/>
            <person name="Marathe N.P."/>
        </authorList>
    </citation>
    <scope>NUCLEOTIDE SEQUENCE</scope>
    <source>
        <strain evidence="1">15FMM2</strain>
    </source>
</reference>
<sequence length="59" mass="6332">MNKSAWLLLTSALATGLLGANMLSHGLVTVSFIASGIFATAWILAVIIGRRFKFDPVLR</sequence>
<gene>
    <name evidence="1" type="ORF">OOJ96_21150</name>
</gene>
<dbReference type="EMBL" id="JAPEQY010000018">
    <property type="protein sequence ID" value="MFO2479901.1"/>
    <property type="molecule type" value="Genomic_DNA"/>
</dbReference>